<dbReference type="InterPro" id="IPR003593">
    <property type="entry name" value="AAA+_ATPase"/>
</dbReference>
<dbReference type="GO" id="GO:0016887">
    <property type="term" value="F:ATP hydrolysis activity"/>
    <property type="evidence" value="ECO:0007669"/>
    <property type="project" value="InterPro"/>
</dbReference>
<keyword evidence="2" id="KW-0547">Nucleotide-binding</keyword>
<dbReference type="SMART" id="SM00382">
    <property type="entry name" value="AAA"/>
    <property type="match status" value="1"/>
</dbReference>
<dbReference type="InterPro" id="IPR027417">
    <property type="entry name" value="P-loop_NTPase"/>
</dbReference>
<evidence type="ECO:0000313" key="5">
    <source>
        <dbReference type="EMBL" id="QDU93589.1"/>
    </source>
</evidence>
<protein>
    <submittedName>
        <fullName evidence="5">Putative ABC transporter ATP-binding protein YxlF</fullName>
        <ecNumber evidence="5">3.6.3.-</ecNumber>
    </submittedName>
</protein>
<dbReference type="EMBL" id="CP036433">
    <property type="protein sequence ID" value="QDU93589.1"/>
    <property type="molecule type" value="Genomic_DNA"/>
</dbReference>
<dbReference type="PANTHER" id="PTHR42939">
    <property type="entry name" value="ABC TRANSPORTER ATP-BINDING PROTEIN ALBC-RELATED"/>
    <property type="match status" value="1"/>
</dbReference>
<evidence type="ECO:0000256" key="2">
    <source>
        <dbReference type="ARBA" id="ARBA00022741"/>
    </source>
</evidence>
<dbReference type="KEGG" id="lcre:Pla8534_13690"/>
<dbReference type="SUPFAM" id="SSF52540">
    <property type="entry name" value="P-loop containing nucleoside triphosphate hydrolases"/>
    <property type="match status" value="1"/>
</dbReference>
<evidence type="ECO:0000313" key="6">
    <source>
        <dbReference type="Proteomes" id="UP000317648"/>
    </source>
</evidence>
<evidence type="ECO:0000256" key="1">
    <source>
        <dbReference type="ARBA" id="ARBA00022448"/>
    </source>
</evidence>
<dbReference type="RefSeq" id="WP_145050540.1">
    <property type="nucleotide sequence ID" value="NZ_CP036433.1"/>
</dbReference>
<dbReference type="PROSITE" id="PS50893">
    <property type="entry name" value="ABC_TRANSPORTER_2"/>
    <property type="match status" value="1"/>
</dbReference>
<dbReference type="EC" id="3.6.3.-" evidence="5"/>
<feature type="domain" description="ABC transporter" evidence="4">
    <location>
        <begin position="2"/>
        <end position="232"/>
    </location>
</feature>
<dbReference type="Proteomes" id="UP000317648">
    <property type="component" value="Chromosome"/>
</dbReference>
<dbReference type="PANTHER" id="PTHR42939:SF1">
    <property type="entry name" value="ABC TRANSPORTER ATP-BINDING PROTEIN ALBC-RELATED"/>
    <property type="match status" value="1"/>
</dbReference>
<dbReference type="Pfam" id="PF00005">
    <property type="entry name" value="ABC_tran"/>
    <property type="match status" value="1"/>
</dbReference>
<dbReference type="InterPro" id="IPR003439">
    <property type="entry name" value="ABC_transporter-like_ATP-bd"/>
</dbReference>
<reference evidence="5 6" key="1">
    <citation type="submission" date="2019-02" db="EMBL/GenBank/DDBJ databases">
        <title>Deep-cultivation of Planctomycetes and their phenomic and genomic characterization uncovers novel biology.</title>
        <authorList>
            <person name="Wiegand S."/>
            <person name="Jogler M."/>
            <person name="Boedeker C."/>
            <person name="Pinto D."/>
            <person name="Vollmers J."/>
            <person name="Rivas-Marin E."/>
            <person name="Kohn T."/>
            <person name="Peeters S.H."/>
            <person name="Heuer A."/>
            <person name="Rast P."/>
            <person name="Oberbeckmann S."/>
            <person name="Bunk B."/>
            <person name="Jeske O."/>
            <person name="Meyerdierks A."/>
            <person name="Storesund J.E."/>
            <person name="Kallscheuer N."/>
            <person name="Luecker S."/>
            <person name="Lage O.M."/>
            <person name="Pohl T."/>
            <person name="Merkel B.J."/>
            <person name="Hornburger P."/>
            <person name="Mueller R.-W."/>
            <person name="Bruemmer F."/>
            <person name="Labrenz M."/>
            <person name="Spormann A.M."/>
            <person name="Op den Camp H."/>
            <person name="Overmann J."/>
            <person name="Amann R."/>
            <person name="Jetten M.S.M."/>
            <person name="Mascher T."/>
            <person name="Medema M.H."/>
            <person name="Devos D.P."/>
            <person name="Kaster A.-K."/>
            <person name="Ovreas L."/>
            <person name="Rohde M."/>
            <person name="Galperin M.Y."/>
            <person name="Jogler C."/>
        </authorList>
    </citation>
    <scope>NUCLEOTIDE SEQUENCE [LARGE SCALE GENOMIC DNA]</scope>
    <source>
        <strain evidence="5 6">Pla85_3_4</strain>
    </source>
</reference>
<sequence length="251" mass="27658">MIELENVTRRYGAKVAVDNLSLKIGEGELFAFLGPNGAGKTTTIKMLTGLLRPNSGAVRIGGVDAGVDPCQANRLTGYVPDQPFLYDKLTGREFLAFIAEMYGLEQDKTAQAIADQIENFELHAFVDHLAESYSHGMKQRLVFAAALIHRPKVLIVDEPMVGLDPRSMRLVKDLLRREAEQGATVFMSTHTLSVAEEIADRIGVFQLGKVRFLGTVQELRSQLARDDNSLEQLFLELTSHEGDAVSTAQPE</sequence>
<evidence type="ECO:0000256" key="3">
    <source>
        <dbReference type="ARBA" id="ARBA00022840"/>
    </source>
</evidence>
<keyword evidence="6" id="KW-1185">Reference proteome</keyword>
<dbReference type="PROSITE" id="PS00211">
    <property type="entry name" value="ABC_TRANSPORTER_1"/>
    <property type="match status" value="1"/>
</dbReference>
<proteinExistence type="predicted"/>
<dbReference type="Gene3D" id="3.40.50.300">
    <property type="entry name" value="P-loop containing nucleotide triphosphate hydrolases"/>
    <property type="match status" value="1"/>
</dbReference>
<evidence type="ECO:0000259" key="4">
    <source>
        <dbReference type="PROSITE" id="PS50893"/>
    </source>
</evidence>
<dbReference type="OrthoDB" id="9795548at2"/>
<organism evidence="5 6">
    <name type="scientific">Lignipirellula cremea</name>
    <dbReference type="NCBI Taxonomy" id="2528010"/>
    <lineage>
        <taxon>Bacteria</taxon>
        <taxon>Pseudomonadati</taxon>
        <taxon>Planctomycetota</taxon>
        <taxon>Planctomycetia</taxon>
        <taxon>Pirellulales</taxon>
        <taxon>Pirellulaceae</taxon>
        <taxon>Lignipirellula</taxon>
    </lineage>
</organism>
<dbReference type="CDD" id="cd03230">
    <property type="entry name" value="ABC_DR_subfamily_A"/>
    <property type="match status" value="1"/>
</dbReference>
<dbReference type="InterPro" id="IPR051782">
    <property type="entry name" value="ABC_Transporter_VariousFunc"/>
</dbReference>
<dbReference type="AlphaFoldDB" id="A0A518DP26"/>
<accession>A0A518DP26</accession>
<dbReference type="InterPro" id="IPR017871">
    <property type="entry name" value="ABC_transporter-like_CS"/>
</dbReference>
<keyword evidence="5" id="KW-0378">Hydrolase</keyword>
<keyword evidence="1" id="KW-0813">Transport</keyword>
<keyword evidence="3 5" id="KW-0067">ATP-binding</keyword>
<name>A0A518DP26_9BACT</name>
<dbReference type="GO" id="GO:0005524">
    <property type="term" value="F:ATP binding"/>
    <property type="evidence" value="ECO:0007669"/>
    <property type="project" value="UniProtKB-KW"/>
</dbReference>
<gene>
    <name evidence="5" type="primary">yxlF_2</name>
    <name evidence="5" type="ORF">Pla8534_13690</name>
</gene>